<sequence>MKVALLTEPLKFNLVEEEKPEPGPDQVRIRVASAGICGTDIEAFLGNVPRGWHISYPFRMGHELAGTVDQVGAHVTTVRVGDRVVPDGRLTCGHCYQCRRRKFSACLNAGYISGGFMEYTVYPSRNLVRLPDGLSWDQGAWAEPVSCCIYGNSKLEVGIGDTAVVFGDGPIGIIHGQLLKKRGARTILVGVADHKLKIAEQTGIDETIHAQRRDPVAEVRRLTGGRGADIVVVAVGHEKVLEQALYLAGRGGQILYFAAALKEKLALPLDLVHYQELKLMGSYDSMICHYEDALQAMASGAVVVEPLISHRFALEDIQKAFELARKREGLKILIQNRHVL</sequence>
<organism evidence="6 7">
    <name type="scientific">Formimonas warabiya</name>
    <dbReference type="NCBI Taxonomy" id="1761012"/>
    <lineage>
        <taxon>Bacteria</taxon>
        <taxon>Bacillati</taxon>
        <taxon>Bacillota</taxon>
        <taxon>Clostridia</taxon>
        <taxon>Eubacteriales</taxon>
        <taxon>Peptococcaceae</taxon>
        <taxon>Candidatus Formimonas</taxon>
    </lineage>
</organism>
<accession>A0A3G1KTU2</accession>
<dbReference type="RefSeq" id="WP_148135145.1">
    <property type="nucleotide sequence ID" value="NZ_CP017634.1"/>
</dbReference>
<keyword evidence="7" id="KW-1185">Reference proteome</keyword>
<dbReference type="SUPFAM" id="SSF51735">
    <property type="entry name" value="NAD(P)-binding Rossmann-fold domains"/>
    <property type="match status" value="1"/>
</dbReference>
<dbReference type="PANTHER" id="PTHR43401">
    <property type="entry name" value="L-THREONINE 3-DEHYDROGENASE"/>
    <property type="match status" value="1"/>
</dbReference>
<evidence type="ECO:0000313" key="6">
    <source>
        <dbReference type="EMBL" id="ATW25882.1"/>
    </source>
</evidence>
<dbReference type="InterPro" id="IPR013149">
    <property type="entry name" value="ADH-like_C"/>
</dbReference>
<dbReference type="InterPro" id="IPR013154">
    <property type="entry name" value="ADH-like_N"/>
</dbReference>
<keyword evidence="1 4" id="KW-0479">Metal-binding</keyword>
<evidence type="ECO:0000256" key="1">
    <source>
        <dbReference type="ARBA" id="ARBA00022723"/>
    </source>
</evidence>
<reference evidence="6 7" key="1">
    <citation type="submission" date="2016-10" db="EMBL/GenBank/DDBJ databases">
        <title>Complete Genome Sequence of Peptococcaceae strain DCMF.</title>
        <authorList>
            <person name="Edwards R.J."/>
            <person name="Holland S.I."/>
            <person name="Deshpande N.P."/>
            <person name="Wong Y.K."/>
            <person name="Ertan H."/>
            <person name="Manefield M."/>
            <person name="Russell T.L."/>
            <person name="Lee M.J."/>
        </authorList>
    </citation>
    <scope>NUCLEOTIDE SEQUENCE [LARGE SCALE GENOMIC DNA]</scope>
    <source>
        <strain evidence="6 7">DCMF</strain>
    </source>
</reference>
<dbReference type="Pfam" id="PF00107">
    <property type="entry name" value="ADH_zinc_N"/>
    <property type="match status" value="1"/>
</dbReference>
<evidence type="ECO:0000256" key="4">
    <source>
        <dbReference type="RuleBase" id="RU361277"/>
    </source>
</evidence>
<keyword evidence="2 4" id="KW-0862">Zinc</keyword>
<evidence type="ECO:0000256" key="3">
    <source>
        <dbReference type="ARBA" id="ARBA00023002"/>
    </source>
</evidence>
<dbReference type="InterPro" id="IPR020843">
    <property type="entry name" value="ER"/>
</dbReference>
<dbReference type="InterPro" id="IPR036291">
    <property type="entry name" value="NAD(P)-bd_dom_sf"/>
</dbReference>
<dbReference type="AlphaFoldDB" id="A0A3G1KTU2"/>
<comment type="cofactor">
    <cofactor evidence="4">
        <name>Zn(2+)</name>
        <dbReference type="ChEBI" id="CHEBI:29105"/>
    </cofactor>
</comment>
<comment type="similarity">
    <text evidence="4">Belongs to the zinc-containing alcohol dehydrogenase family.</text>
</comment>
<protein>
    <recommendedName>
        <fullName evidence="5">Enoyl reductase (ER) domain-containing protein</fullName>
    </recommendedName>
</protein>
<dbReference type="Proteomes" id="UP000323521">
    <property type="component" value="Chromosome"/>
</dbReference>
<dbReference type="GO" id="GO:0016491">
    <property type="term" value="F:oxidoreductase activity"/>
    <property type="evidence" value="ECO:0007669"/>
    <property type="project" value="UniProtKB-KW"/>
</dbReference>
<dbReference type="GO" id="GO:0008270">
    <property type="term" value="F:zinc ion binding"/>
    <property type="evidence" value="ECO:0007669"/>
    <property type="project" value="InterPro"/>
</dbReference>
<dbReference type="SUPFAM" id="SSF50129">
    <property type="entry name" value="GroES-like"/>
    <property type="match status" value="1"/>
</dbReference>
<dbReference type="SMART" id="SM00829">
    <property type="entry name" value="PKS_ER"/>
    <property type="match status" value="1"/>
</dbReference>
<dbReference type="Gene3D" id="3.90.180.10">
    <property type="entry name" value="Medium-chain alcohol dehydrogenases, catalytic domain"/>
    <property type="match status" value="1"/>
</dbReference>
<dbReference type="PANTHER" id="PTHR43401:SF2">
    <property type="entry name" value="L-THREONINE 3-DEHYDROGENASE"/>
    <property type="match status" value="1"/>
</dbReference>
<evidence type="ECO:0000259" key="5">
    <source>
        <dbReference type="SMART" id="SM00829"/>
    </source>
</evidence>
<keyword evidence="3" id="KW-0560">Oxidoreductase</keyword>
<gene>
    <name evidence="6" type="ORF">DCMF_14870</name>
</gene>
<feature type="domain" description="Enoyl reductase (ER)" evidence="5">
    <location>
        <begin position="5"/>
        <end position="334"/>
    </location>
</feature>
<dbReference type="Gene3D" id="3.40.50.720">
    <property type="entry name" value="NAD(P)-binding Rossmann-like Domain"/>
    <property type="match status" value="1"/>
</dbReference>
<dbReference type="OrthoDB" id="9769198at2"/>
<dbReference type="PROSITE" id="PS00059">
    <property type="entry name" value="ADH_ZINC"/>
    <property type="match status" value="1"/>
</dbReference>
<dbReference type="InterPro" id="IPR002328">
    <property type="entry name" value="ADH_Zn_CS"/>
</dbReference>
<dbReference type="EMBL" id="CP017634">
    <property type="protein sequence ID" value="ATW25882.1"/>
    <property type="molecule type" value="Genomic_DNA"/>
</dbReference>
<dbReference type="InterPro" id="IPR011032">
    <property type="entry name" value="GroES-like_sf"/>
</dbReference>
<evidence type="ECO:0000256" key="2">
    <source>
        <dbReference type="ARBA" id="ARBA00022833"/>
    </source>
</evidence>
<dbReference type="InterPro" id="IPR050129">
    <property type="entry name" value="Zn_alcohol_dh"/>
</dbReference>
<dbReference type="KEGG" id="fwa:DCMF_14870"/>
<evidence type="ECO:0000313" key="7">
    <source>
        <dbReference type="Proteomes" id="UP000323521"/>
    </source>
</evidence>
<proteinExistence type="inferred from homology"/>
<name>A0A3G1KTU2_FORW1</name>
<dbReference type="Pfam" id="PF08240">
    <property type="entry name" value="ADH_N"/>
    <property type="match status" value="1"/>
</dbReference>